<dbReference type="Proteomes" id="UP000596004">
    <property type="component" value="Chromosome"/>
</dbReference>
<protein>
    <submittedName>
        <fullName evidence="1">Uncharacterized protein</fullName>
    </submittedName>
</protein>
<sequence length="145" mass="16952">MPRPLLARKKIIAKWKALLRKDLNAHLREARVHALATEANEAHLARIAPRIKELYKVFTGNDPPSESDFALAKHFADQQTAFSNDRQRAIDQFLHARAQADREMATRRRPITGNIRRILAGPKANVRWWRIQRKRHLAEKKRNQK</sequence>
<dbReference type="AlphaFoldDB" id="A0A7T9DIX2"/>
<dbReference type="EMBL" id="CP064981">
    <property type="protein sequence ID" value="QQR92189.1"/>
    <property type="molecule type" value="Genomic_DNA"/>
</dbReference>
<proteinExistence type="predicted"/>
<reference evidence="1" key="1">
    <citation type="submission" date="2020-11" db="EMBL/GenBank/DDBJ databases">
        <title>Connecting structure to function with the recovery of over 1000 high-quality activated sludge metagenome-assembled genomes encoding full-length rRNA genes using long-read sequencing.</title>
        <authorList>
            <person name="Singleton C.M."/>
            <person name="Petriglieri F."/>
            <person name="Kristensen J.M."/>
            <person name="Kirkegaard R.H."/>
            <person name="Michaelsen T.Y."/>
            <person name="Andersen M.H."/>
            <person name="Karst S.M."/>
            <person name="Dueholm M.S."/>
            <person name="Nielsen P.H."/>
            <person name="Albertsen M."/>
        </authorList>
    </citation>
    <scope>NUCLEOTIDE SEQUENCE</scope>
    <source>
        <strain evidence="1">Fred_18-Q3-R57-64_BAT3C.431</strain>
    </source>
</reference>
<gene>
    <name evidence="1" type="ORF">IPJ89_03440</name>
</gene>
<name>A0A7T9DIX2_9ARCH</name>
<organism evidence="1">
    <name type="scientific">Candidatus Iainarchaeum sp</name>
    <dbReference type="NCBI Taxonomy" id="3101447"/>
    <lineage>
        <taxon>Archaea</taxon>
        <taxon>Candidatus Iainarchaeota</taxon>
        <taxon>Candidatus Iainarchaeia</taxon>
        <taxon>Candidatus Iainarchaeales</taxon>
        <taxon>Candidatus Iainarchaeaceae</taxon>
        <taxon>Candidatus Iainarchaeum</taxon>
    </lineage>
</organism>
<evidence type="ECO:0000313" key="1">
    <source>
        <dbReference type="EMBL" id="QQR92189.1"/>
    </source>
</evidence>
<accession>A0A7T9DIX2</accession>